<evidence type="ECO:0000256" key="6">
    <source>
        <dbReference type="ARBA" id="ARBA00023136"/>
    </source>
</evidence>
<organism evidence="9 10">
    <name type="scientific">Corynebacterium lizhenjunii</name>
    <dbReference type="NCBI Taxonomy" id="2709394"/>
    <lineage>
        <taxon>Bacteria</taxon>
        <taxon>Bacillati</taxon>
        <taxon>Actinomycetota</taxon>
        <taxon>Actinomycetes</taxon>
        <taxon>Mycobacteriales</taxon>
        <taxon>Corynebacteriaceae</taxon>
        <taxon>Corynebacterium</taxon>
    </lineage>
</organism>
<evidence type="ECO:0000256" key="1">
    <source>
        <dbReference type="ARBA" id="ARBA00004651"/>
    </source>
</evidence>
<sequence length="418" mass="46211">MNFSALAQYVDAAARPGRPVWQPLAQKALWVAAIIAVLKVMVVDPLATYGPDFDPIWNANQKYLQGLPVYDEDYTQDFPHYLYSPGATLLLAPIGILGQRDFARWVLLLAGGLCVLLAMYILVRCVTSTGRRTAFLAFIVATFYYEQPVSTTLSLTNINGFLLLVEVLCIVALLSALRAARSGWWAWQRAQVRRGDVWAAGLLIGVAVTIKPQFVVLAVVPFLTGLWVPLLVAGIFMLVVFAAGWATMAQPMDYVDRLLPYLAQARDYNNGSISGIGAQLGWPDALVVGLRVVFLLMVAAAIAALWRWRHVDTTMWLLCTLGVLFCGVLMGSGLLQGYYNMWLFPMLATVLSTRSPMHSPWMWLAYAALSASTVWWGHLPEAITAVLRWQASIAWVSIPLIVLVWSLRNRPASTPTHS</sequence>
<dbReference type="AlphaFoldDB" id="A0A7T0KFX7"/>
<protein>
    <submittedName>
        <fullName evidence="9">DUF2029 domain-containing protein</fullName>
    </submittedName>
</protein>
<feature type="transmembrane region" description="Helical" evidence="8">
    <location>
        <begin position="288"/>
        <end position="308"/>
    </location>
</feature>
<dbReference type="GO" id="GO:0016758">
    <property type="term" value="F:hexosyltransferase activity"/>
    <property type="evidence" value="ECO:0007669"/>
    <property type="project" value="InterPro"/>
</dbReference>
<evidence type="ECO:0000313" key="10">
    <source>
        <dbReference type="Proteomes" id="UP000594681"/>
    </source>
</evidence>
<dbReference type="RefSeq" id="WP_165009172.1">
    <property type="nucleotide sequence ID" value="NZ_CP064954.1"/>
</dbReference>
<feature type="transmembrane region" description="Helical" evidence="8">
    <location>
        <begin position="360"/>
        <end position="377"/>
    </location>
</feature>
<feature type="transmembrane region" description="Helical" evidence="8">
    <location>
        <begin position="105"/>
        <end position="123"/>
    </location>
</feature>
<accession>A0A7T0KFX7</accession>
<keyword evidence="3" id="KW-0808">Transferase</keyword>
<feature type="transmembrane region" description="Helical" evidence="8">
    <location>
        <begin position="80"/>
        <end position="98"/>
    </location>
</feature>
<comment type="similarity">
    <text evidence="7">Belongs to the glycosyltransferase 87 family.</text>
</comment>
<feature type="transmembrane region" description="Helical" evidence="8">
    <location>
        <begin position="226"/>
        <end position="248"/>
    </location>
</feature>
<feature type="transmembrane region" description="Helical" evidence="8">
    <location>
        <begin position="314"/>
        <end position="339"/>
    </location>
</feature>
<evidence type="ECO:0000256" key="7">
    <source>
        <dbReference type="ARBA" id="ARBA00024033"/>
    </source>
</evidence>
<dbReference type="InterPro" id="IPR018584">
    <property type="entry name" value="GT87"/>
</dbReference>
<keyword evidence="10" id="KW-1185">Reference proteome</keyword>
<evidence type="ECO:0000256" key="2">
    <source>
        <dbReference type="ARBA" id="ARBA00022475"/>
    </source>
</evidence>
<gene>
    <name evidence="9" type="ORF">G7Y31_04980</name>
</gene>
<dbReference type="Proteomes" id="UP000594681">
    <property type="component" value="Chromosome"/>
</dbReference>
<keyword evidence="5 8" id="KW-1133">Transmembrane helix</keyword>
<name>A0A7T0KFX7_9CORY</name>
<reference evidence="9 10" key="1">
    <citation type="submission" date="2020-11" db="EMBL/GenBank/DDBJ databases">
        <title>Corynebacterium sp. ZJ-599.</title>
        <authorList>
            <person name="Zhou J."/>
        </authorList>
    </citation>
    <scope>NUCLEOTIDE SEQUENCE [LARGE SCALE GENOMIC DNA]</scope>
    <source>
        <strain evidence="9 10">ZJ-599</strain>
    </source>
</reference>
<keyword evidence="2" id="KW-1003">Cell membrane</keyword>
<dbReference type="KEGG" id="cliz:G7Y31_04980"/>
<proteinExistence type="inferred from homology"/>
<keyword evidence="4 8" id="KW-0812">Transmembrane</keyword>
<dbReference type="Pfam" id="PF09594">
    <property type="entry name" value="GT87"/>
    <property type="match status" value="1"/>
</dbReference>
<feature type="transmembrane region" description="Helical" evidence="8">
    <location>
        <begin position="28"/>
        <end position="47"/>
    </location>
</feature>
<evidence type="ECO:0000256" key="4">
    <source>
        <dbReference type="ARBA" id="ARBA00022692"/>
    </source>
</evidence>
<evidence type="ECO:0000256" key="8">
    <source>
        <dbReference type="SAM" id="Phobius"/>
    </source>
</evidence>
<feature type="transmembrane region" description="Helical" evidence="8">
    <location>
        <begin position="197"/>
        <end position="220"/>
    </location>
</feature>
<comment type="subcellular location">
    <subcellularLocation>
        <location evidence="1">Cell membrane</location>
        <topology evidence="1">Multi-pass membrane protein</topology>
    </subcellularLocation>
</comment>
<evidence type="ECO:0000256" key="3">
    <source>
        <dbReference type="ARBA" id="ARBA00022679"/>
    </source>
</evidence>
<evidence type="ECO:0000256" key="5">
    <source>
        <dbReference type="ARBA" id="ARBA00022989"/>
    </source>
</evidence>
<keyword evidence="6 8" id="KW-0472">Membrane</keyword>
<feature type="transmembrane region" description="Helical" evidence="8">
    <location>
        <begin position="389"/>
        <end position="407"/>
    </location>
</feature>
<dbReference type="EMBL" id="CP064954">
    <property type="protein sequence ID" value="QPK80046.1"/>
    <property type="molecule type" value="Genomic_DNA"/>
</dbReference>
<dbReference type="GO" id="GO:0005886">
    <property type="term" value="C:plasma membrane"/>
    <property type="evidence" value="ECO:0007669"/>
    <property type="project" value="UniProtKB-SubCell"/>
</dbReference>
<feature type="transmembrane region" description="Helical" evidence="8">
    <location>
        <begin position="158"/>
        <end position="177"/>
    </location>
</feature>
<evidence type="ECO:0000313" key="9">
    <source>
        <dbReference type="EMBL" id="QPK80046.1"/>
    </source>
</evidence>